<reference evidence="2" key="3">
    <citation type="submission" date="2022-06" db="UniProtKB">
        <authorList>
            <consortium name="EnsemblPlants"/>
        </authorList>
    </citation>
    <scope>IDENTIFICATION</scope>
</reference>
<dbReference type="Proteomes" id="UP000015106">
    <property type="component" value="Chromosome 6"/>
</dbReference>
<protein>
    <submittedName>
        <fullName evidence="2">Uncharacterized protein</fullName>
    </submittedName>
</protein>
<feature type="region of interest" description="Disordered" evidence="1">
    <location>
        <begin position="156"/>
        <end position="180"/>
    </location>
</feature>
<dbReference type="AlphaFoldDB" id="A0A8R7QKH6"/>
<evidence type="ECO:0000256" key="1">
    <source>
        <dbReference type="SAM" id="MobiDB-lite"/>
    </source>
</evidence>
<dbReference type="EnsemblPlants" id="TuG1812G0600000872.01.T01">
    <property type="protein sequence ID" value="TuG1812G0600000872.01.T01.cds442825"/>
    <property type="gene ID" value="TuG1812G0600000872.01"/>
</dbReference>
<dbReference type="Gramene" id="TuG1812G0600000872.01.T01">
    <property type="protein sequence ID" value="TuG1812G0600000872.01.T01.cds442825"/>
    <property type="gene ID" value="TuG1812G0600000872.01"/>
</dbReference>
<keyword evidence="3" id="KW-1185">Reference proteome</keyword>
<evidence type="ECO:0000313" key="2">
    <source>
        <dbReference type="EnsemblPlants" id="TuG1812G0600000872.01.T01.cds442825"/>
    </source>
</evidence>
<reference evidence="2" key="2">
    <citation type="submission" date="2018-03" db="EMBL/GenBank/DDBJ databases">
        <title>The Triticum urartu genome reveals the dynamic nature of wheat genome evolution.</title>
        <authorList>
            <person name="Ling H."/>
            <person name="Ma B."/>
            <person name="Shi X."/>
            <person name="Liu H."/>
            <person name="Dong L."/>
            <person name="Sun H."/>
            <person name="Cao Y."/>
            <person name="Gao Q."/>
            <person name="Zheng S."/>
            <person name="Li Y."/>
            <person name="Yu Y."/>
            <person name="Du H."/>
            <person name="Qi M."/>
            <person name="Li Y."/>
            <person name="Yu H."/>
            <person name="Cui Y."/>
            <person name="Wang N."/>
            <person name="Chen C."/>
            <person name="Wu H."/>
            <person name="Zhao Y."/>
            <person name="Zhang J."/>
            <person name="Li Y."/>
            <person name="Zhou W."/>
            <person name="Zhang B."/>
            <person name="Hu W."/>
            <person name="Eijk M."/>
            <person name="Tang J."/>
            <person name="Witsenboer H."/>
            <person name="Zhao S."/>
            <person name="Li Z."/>
            <person name="Zhang A."/>
            <person name="Wang D."/>
            <person name="Liang C."/>
        </authorList>
    </citation>
    <scope>NUCLEOTIDE SEQUENCE [LARGE SCALE GENOMIC DNA]</scope>
    <source>
        <strain evidence="2">cv. G1812</strain>
    </source>
</reference>
<feature type="compositionally biased region" description="Basic and acidic residues" evidence="1">
    <location>
        <begin position="170"/>
        <end position="180"/>
    </location>
</feature>
<proteinExistence type="predicted"/>
<name>A0A8R7QKH6_TRIUA</name>
<reference evidence="3" key="1">
    <citation type="journal article" date="2013" name="Nature">
        <title>Draft genome of the wheat A-genome progenitor Triticum urartu.</title>
        <authorList>
            <person name="Ling H.Q."/>
            <person name="Zhao S."/>
            <person name="Liu D."/>
            <person name="Wang J."/>
            <person name="Sun H."/>
            <person name="Zhang C."/>
            <person name="Fan H."/>
            <person name="Li D."/>
            <person name="Dong L."/>
            <person name="Tao Y."/>
            <person name="Gao C."/>
            <person name="Wu H."/>
            <person name="Li Y."/>
            <person name="Cui Y."/>
            <person name="Guo X."/>
            <person name="Zheng S."/>
            <person name="Wang B."/>
            <person name="Yu K."/>
            <person name="Liang Q."/>
            <person name="Yang W."/>
            <person name="Lou X."/>
            <person name="Chen J."/>
            <person name="Feng M."/>
            <person name="Jian J."/>
            <person name="Zhang X."/>
            <person name="Luo G."/>
            <person name="Jiang Y."/>
            <person name="Liu J."/>
            <person name="Wang Z."/>
            <person name="Sha Y."/>
            <person name="Zhang B."/>
            <person name="Wu H."/>
            <person name="Tang D."/>
            <person name="Shen Q."/>
            <person name="Xue P."/>
            <person name="Zou S."/>
            <person name="Wang X."/>
            <person name="Liu X."/>
            <person name="Wang F."/>
            <person name="Yang Y."/>
            <person name="An X."/>
            <person name="Dong Z."/>
            <person name="Zhang K."/>
            <person name="Zhang X."/>
            <person name="Luo M.C."/>
            <person name="Dvorak J."/>
            <person name="Tong Y."/>
            <person name="Wang J."/>
            <person name="Yang H."/>
            <person name="Li Z."/>
            <person name="Wang D."/>
            <person name="Zhang A."/>
            <person name="Wang J."/>
        </authorList>
    </citation>
    <scope>NUCLEOTIDE SEQUENCE</scope>
    <source>
        <strain evidence="3">cv. G1812</strain>
    </source>
</reference>
<sequence length="199" mass="21904">QVRNTAIFLLGHLARNLYSDKKILINLVLHLSRNLYCRRTACVESATRLFVDRQRITDELGLGAPLSAACGGELPRELLDVALVGARELEGLALGLAQLRAQPLLGLLRGLGAQPRGLQLRPQQRHLPLQLGVAAPQQQRLLLRLALRRRRPGLPAALPARGRRGGGNGDGRRHGWNEIEEWGARDAEKDRIESSRVAA</sequence>
<organism evidence="2 3">
    <name type="scientific">Triticum urartu</name>
    <name type="common">Red wild einkorn</name>
    <name type="synonym">Crithodium urartu</name>
    <dbReference type="NCBI Taxonomy" id="4572"/>
    <lineage>
        <taxon>Eukaryota</taxon>
        <taxon>Viridiplantae</taxon>
        <taxon>Streptophyta</taxon>
        <taxon>Embryophyta</taxon>
        <taxon>Tracheophyta</taxon>
        <taxon>Spermatophyta</taxon>
        <taxon>Magnoliopsida</taxon>
        <taxon>Liliopsida</taxon>
        <taxon>Poales</taxon>
        <taxon>Poaceae</taxon>
        <taxon>BOP clade</taxon>
        <taxon>Pooideae</taxon>
        <taxon>Triticodae</taxon>
        <taxon>Triticeae</taxon>
        <taxon>Triticinae</taxon>
        <taxon>Triticum</taxon>
    </lineage>
</organism>
<evidence type="ECO:0000313" key="3">
    <source>
        <dbReference type="Proteomes" id="UP000015106"/>
    </source>
</evidence>
<accession>A0A8R7QKH6</accession>